<organism evidence="3">
    <name type="scientific">marine metagenome</name>
    <dbReference type="NCBI Taxonomy" id="408172"/>
    <lineage>
        <taxon>unclassified sequences</taxon>
        <taxon>metagenomes</taxon>
        <taxon>ecological metagenomes</taxon>
    </lineage>
</organism>
<dbReference type="CDD" id="cd06304">
    <property type="entry name" value="PBP1_BmpA_Med_PnrA-like"/>
    <property type="match status" value="1"/>
</dbReference>
<dbReference type="Gene3D" id="3.40.50.2300">
    <property type="match status" value="2"/>
</dbReference>
<dbReference type="InterPro" id="IPR052910">
    <property type="entry name" value="ABC-Purine-Binding"/>
</dbReference>
<dbReference type="GO" id="GO:0005886">
    <property type="term" value="C:plasma membrane"/>
    <property type="evidence" value="ECO:0007669"/>
    <property type="project" value="InterPro"/>
</dbReference>
<feature type="domain" description="ABC transporter substrate-binding protein PnrA-like" evidence="2">
    <location>
        <begin position="34"/>
        <end position="272"/>
    </location>
</feature>
<dbReference type="PANTHER" id="PTHR43208:SF1">
    <property type="entry name" value="ABC TRANSPORTER SUBSTRATE-BINDING PROTEIN"/>
    <property type="match status" value="1"/>
</dbReference>
<accession>A0A381UII0</accession>
<proteinExistence type="predicted"/>
<dbReference type="InterPro" id="IPR003760">
    <property type="entry name" value="PnrA-like"/>
</dbReference>
<keyword evidence="1" id="KW-0732">Signal</keyword>
<dbReference type="PANTHER" id="PTHR43208">
    <property type="entry name" value="ABC TRANSPORTER SUBSTRATE-BINDING PROTEIN"/>
    <property type="match status" value="1"/>
</dbReference>
<gene>
    <name evidence="3" type="ORF">METZ01_LOCUS79407</name>
</gene>
<evidence type="ECO:0000313" key="3">
    <source>
        <dbReference type="EMBL" id="SVA26553.1"/>
    </source>
</evidence>
<sequence>MFSMIKKVIVPFAIVLALVFPLKEKVVAATPDSVKIAYFFTGPLDEPWAQAMYRAVQRVKKDTPKGLKIKDKWFEKVPIDDYEKFIRDVVLTGLFDIIWLHDASAGTDPVDNLRKEFPKQIFPVTASNYRPVGGNAYWIQAYAHEAAYISGVIAGMVTKTDSIGMVAGFPYASVNHLLNAFADGAKSVNSRVKFKVAYIEAWWDPVKAKETALAQIEAGADVIYSERYGAFEAARDKKVLAFGNQADMHDLAPETIITSPLMYWDPSIKQMINFWYDNKVNGRAYNAPADKPVFFLMKDGGSAVAPLYGFEKSLPANVLAKFNSVKKQIIDGSLKVELKLKSLKSD</sequence>
<dbReference type="AlphaFoldDB" id="A0A381UII0"/>
<evidence type="ECO:0000256" key="1">
    <source>
        <dbReference type="ARBA" id="ARBA00022729"/>
    </source>
</evidence>
<evidence type="ECO:0000259" key="2">
    <source>
        <dbReference type="Pfam" id="PF02608"/>
    </source>
</evidence>
<dbReference type="EMBL" id="UINC01006275">
    <property type="protein sequence ID" value="SVA26553.1"/>
    <property type="molecule type" value="Genomic_DNA"/>
</dbReference>
<dbReference type="Pfam" id="PF02608">
    <property type="entry name" value="Bmp"/>
    <property type="match status" value="1"/>
</dbReference>
<protein>
    <recommendedName>
        <fullName evidence="2">ABC transporter substrate-binding protein PnrA-like domain-containing protein</fullName>
    </recommendedName>
</protein>
<reference evidence="3" key="1">
    <citation type="submission" date="2018-05" db="EMBL/GenBank/DDBJ databases">
        <authorList>
            <person name="Lanie J.A."/>
            <person name="Ng W.-L."/>
            <person name="Kazmierczak K.M."/>
            <person name="Andrzejewski T.M."/>
            <person name="Davidsen T.M."/>
            <person name="Wayne K.J."/>
            <person name="Tettelin H."/>
            <person name="Glass J.I."/>
            <person name="Rusch D."/>
            <person name="Podicherti R."/>
            <person name="Tsui H.-C.T."/>
            <person name="Winkler M.E."/>
        </authorList>
    </citation>
    <scope>NUCLEOTIDE SEQUENCE</scope>
</reference>
<name>A0A381UII0_9ZZZZ</name>